<accession>A0ABS4JQ76</accession>
<dbReference type="Proteomes" id="UP001519289">
    <property type="component" value="Unassembled WGS sequence"/>
</dbReference>
<reference evidence="1 2" key="1">
    <citation type="submission" date="2021-03" db="EMBL/GenBank/DDBJ databases">
        <title>Genomic Encyclopedia of Type Strains, Phase IV (KMG-IV): sequencing the most valuable type-strain genomes for metagenomic binning, comparative biology and taxonomic classification.</title>
        <authorList>
            <person name="Goeker M."/>
        </authorList>
    </citation>
    <scope>NUCLEOTIDE SEQUENCE [LARGE SCALE GENOMIC DNA]</scope>
    <source>
        <strain evidence="1 2">DSM 27138</strain>
    </source>
</reference>
<dbReference type="EMBL" id="JAGGLG010000006">
    <property type="protein sequence ID" value="MBP2017698.1"/>
    <property type="molecule type" value="Genomic_DNA"/>
</dbReference>
<gene>
    <name evidence="1" type="ORF">J2Z79_001083</name>
</gene>
<keyword evidence="2" id="KW-1185">Reference proteome</keyword>
<evidence type="ECO:0000313" key="2">
    <source>
        <dbReference type="Proteomes" id="UP001519289"/>
    </source>
</evidence>
<name>A0ABS4JQ76_9FIRM</name>
<sequence length="76" mass="8439">MTDWLTERELLVQAGISAAELRWFSERFAAQMRCLTAPGPGGEARYAPDTVLLLRNLSAMVAQGATPEQIRTWFGL</sequence>
<dbReference type="RefSeq" id="WP_209465831.1">
    <property type="nucleotide sequence ID" value="NZ_JAGGLG010000006.1"/>
</dbReference>
<proteinExistence type="predicted"/>
<evidence type="ECO:0000313" key="1">
    <source>
        <dbReference type="EMBL" id="MBP2017698.1"/>
    </source>
</evidence>
<evidence type="ECO:0008006" key="3">
    <source>
        <dbReference type="Google" id="ProtNLM"/>
    </source>
</evidence>
<comment type="caution">
    <text evidence="1">The sequence shown here is derived from an EMBL/GenBank/DDBJ whole genome shotgun (WGS) entry which is preliminary data.</text>
</comment>
<organism evidence="1 2">
    <name type="scientific">Symbiobacterium terraclitae</name>
    <dbReference type="NCBI Taxonomy" id="557451"/>
    <lineage>
        <taxon>Bacteria</taxon>
        <taxon>Bacillati</taxon>
        <taxon>Bacillota</taxon>
        <taxon>Clostridia</taxon>
        <taxon>Eubacteriales</taxon>
        <taxon>Symbiobacteriaceae</taxon>
        <taxon>Symbiobacterium</taxon>
    </lineage>
</organism>
<protein>
    <recommendedName>
        <fullName evidence="3">HTH merR-type domain-containing protein</fullName>
    </recommendedName>
</protein>